<feature type="compositionally biased region" description="Pro residues" evidence="1">
    <location>
        <begin position="461"/>
        <end position="475"/>
    </location>
</feature>
<keyword evidence="3" id="KW-1185">Reference proteome</keyword>
<feature type="compositionally biased region" description="Acidic residues" evidence="1">
    <location>
        <begin position="133"/>
        <end position="156"/>
    </location>
</feature>
<feature type="compositionally biased region" description="Pro residues" evidence="1">
    <location>
        <begin position="429"/>
        <end position="452"/>
    </location>
</feature>
<dbReference type="PRINTS" id="PR01217">
    <property type="entry name" value="PRICHEXTENSN"/>
</dbReference>
<evidence type="ECO:0000313" key="3">
    <source>
        <dbReference type="Proteomes" id="UP000218334"/>
    </source>
</evidence>
<feature type="region of interest" description="Disordered" evidence="1">
    <location>
        <begin position="369"/>
        <end position="475"/>
    </location>
</feature>
<evidence type="ECO:0000313" key="2">
    <source>
        <dbReference type="EMBL" id="PBK63590.1"/>
    </source>
</evidence>
<name>A0A2H3B1J1_9AGAR</name>
<feature type="region of interest" description="Disordered" evidence="1">
    <location>
        <begin position="524"/>
        <end position="546"/>
    </location>
</feature>
<evidence type="ECO:0000256" key="1">
    <source>
        <dbReference type="SAM" id="MobiDB-lite"/>
    </source>
</evidence>
<dbReference type="STRING" id="1076256.A0A2H3B1J1"/>
<dbReference type="Proteomes" id="UP000218334">
    <property type="component" value="Unassembled WGS sequence"/>
</dbReference>
<gene>
    <name evidence="2" type="ORF">ARMSODRAFT_979739</name>
</gene>
<feature type="region of interest" description="Disordered" evidence="1">
    <location>
        <begin position="133"/>
        <end position="168"/>
    </location>
</feature>
<reference evidence="3" key="1">
    <citation type="journal article" date="2017" name="Nat. Ecol. Evol.">
        <title>Genome expansion and lineage-specific genetic innovations in the forest pathogenic fungi Armillaria.</title>
        <authorList>
            <person name="Sipos G."/>
            <person name="Prasanna A.N."/>
            <person name="Walter M.C."/>
            <person name="O'Connor E."/>
            <person name="Balint B."/>
            <person name="Krizsan K."/>
            <person name="Kiss B."/>
            <person name="Hess J."/>
            <person name="Varga T."/>
            <person name="Slot J."/>
            <person name="Riley R."/>
            <person name="Boka B."/>
            <person name="Rigling D."/>
            <person name="Barry K."/>
            <person name="Lee J."/>
            <person name="Mihaltcheva S."/>
            <person name="LaButti K."/>
            <person name="Lipzen A."/>
            <person name="Waldron R."/>
            <person name="Moloney N.M."/>
            <person name="Sperisen C."/>
            <person name="Kredics L."/>
            <person name="Vagvoelgyi C."/>
            <person name="Patrignani A."/>
            <person name="Fitzpatrick D."/>
            <person name="Nagy I."/>
            <person name="Doyle S."/>
            <person name="Anderson J.B."/>
            <person name="Grigoriev I.V."/>
            <person name="Gueldener U."/>
            <person name="Muensterkoetter M."/>
            <person name="Nagy L.G."/>
        </authorList>
    </citation>
    <scope>NUCLEOTIDE SEQUENCE [LARGE SCALE GENOMIC DNA]</scope>
    <source>
        <strain evidence="3">28-4</strain>
    </source>
</reference>
<dbReference type="EMBL" id="KZ293457">
    <property type="protein sequence ID" value="PBK63590.1"/>
    <property type="molecule type" value="Genomic_DNA"/>
</dbReference>
<accession>A0A2H3B1J1</accession>
<proteinExistence type="predicted"/>
<organism evidence="2 3">
    <name type="scientific">Armillaria solidipes</name>
    <dbReference type="NCBI Taxonomy" id="1076256"/>
    <lineage>
        <taxon>Eukaryota</taxon>
        <taxon>Fungi</taxon>
        <taxon>Dikarya</taxon>
        <taxon>Basidiomycota</taxon>
        <taxon>Agaricomycotina</taxon>
        <taxon>Agaricomycetes</taxon>
        <taxon>Agaricomycetidae</taxon>
        <taxon>Agaricales</taxon>
        <taxon>Marasmiineae</taxon>
        <taxon>Physalacriaceae</taxon>
        <taxon>Armillaria</taxon>
    </lineage>
</organism>
<protein>
    <submittedName>
        <fullName evidence="2">Uncharacterized protein</fullName>
    </submittedName>
</protein>
<sequence>MSGHEAKYPFTEEQQVLIVEMLEKYAVELAKPDVAHSAMTEWKSVAVRKLMKRTAFADEVLPAGCTKQDRTKGLKRKLLNFKKDTAACEKHTNSSDISVESLTTALMAFAKPKTSKDLFAAVMNNYICQREDDECSDDEDEAMMDDDDDNEDEGQAEDDHRDQDDEDQDDFFEVDLGLVRKANCNPAGCYQHILARMWGSLTDEEREAKDEEVTKVDTDCDQNVKEFMLLMPKVLQHLCSPKGPLRGAEMLLFFTLKNPDVESGTMVGQIQMHPQHDSTNKFSNVNFEHANVDSYQSLTDLWARWSGLALIEGLADRTVKHKAGKHLFTVNLGSILPKDYASTVTQHLHQLSEVMQVVEFLQEQHNDPFVFGQQVPSPSPVQTPVPKSLPKSPILPLPVQTPPPKTLSKAPSPPPVQTPVPNSPSKSLIPPPLSPLLPKTPPKAPSPPPVQTPMPNSSPESPIPQPPTPLPPVQNPPLKLQLHRCKRALLHELLLNYWFWTMKIQLKRESQTYQARPWPTSRFQEEWAGGDGSDSLNTQQRKGGGEVIEVQWIN</sequence>
<dbReference type="AlphaFoldDB" id="A0A2H3B1J1"/>
<feature type="compositionally biased region" description="Pro residues" evidence="1">
    <location>
        <begin position="393"/>
        <end position="422"/>
    </location>
</feature>